<protein>
    <submittedName>
        <fullName evidence="1">Uncharacterized protein</fullName>
    </submittedName>
</protein>
<dbReference type="RefSeq" id="WP_244784880.1">
    <property type="nucleotide sequence ID" value="NZ_CP091508.1"/>
</dbReference>
<name>A0ABY4DRP9_9NEIS</name>
<evidence type="ECO:0000313" key="1">
    <source>
        <dbReference type="EMBL" id="UOO81608.1"/>
    </source>
</evidence>
<organism evidence="1 2">
    <name type="scientific">Uruburuella testudinis</name>
    <dbReference type="NCBI Taxonomy" id="1282863"/>
    <lineage>
        <taxon>Bacteria</taxon>
        <taxon>Pseudomonadati</taxon>
        <taxon>Pseudomonadota</taxon>
        <taxon>Betaproteobacteria</taxon>
        <taxon>Neisseriales</taxon>
        <taxon>Neisseriaceae</taxon>
        <taxon>Uruburuella</taxon>
    </lineage>
</organism>
<dbReference type="Proteomes" id="UP000829817">
    <property type="component" value="Chromosome"/>
</dbReference>
<dbReference type="EMBL" id="CP091508">
    <property type="protein sequence ID" value="UOO81608.1"/>
    <property type="molecule type" value="Genomic_DNA"/>
</dbReference>
<sequence length="52" mass="5902">MQAYKIRFNLVKNGAAACLFVQLLTAESAIEQIAVLLTYCFLLRKRQMPAKI</sequence>
<evidence type="ECO:0000313" key="2">
    <source>
        <dbReference type="Proteomes" id="UP000829817"/>
    </source>
</evidence>
<gene>
    <name evidence="1" type="ORF">LVJ83_11885</name>
</gene>
<accession>A0ABY4DRP9</accession>
<proteinExistence type="predicted"/>
<keyword evidence="2" id="KW-1185">Reference proteome</keyword>
<reference evidence="1 2" key="1">
    <citation type="journal article" date="2022" name="Res Sq">
        <title>Evolution of multicellular longitudinally dividing oral cavity symbionts (Neisseriaceae).</title>
        <authorList>
            <person name="Nyongesa S."/>
            <person name="Weber P."/>
            <person name="Bernet E."/>
            <person name="Pullido F."/>
            <person name="Nieckarz M."/>
            <person name="Delaby M."/>
            <person name="Nieves C."/>
            <person name="Viehboeck T."/>
            <person name="Krause N."/>
            <person name="Rivera-Millot A."/>
            <person name="Nakamura A."/>
            <person name="Vischer N."/>
            <person name="VanNieuwenhze M."/>
            <person name="Brun Y."/>
            <person name="Cava F."/>
            <person name="Bulgheresi S."/>
            <person name="Veyrier F."/>
        </authorList>
    </citation>
    <scope>NUCLEOTIDE SEQUENCE [LARGE SCALE GENOMIC DNA]</scope>
    <source>
        <strain evidence="1 2">CCUG 63373m</strain>
    </source>
</reference>